<evidence type="ECO:0000259" key="12">
    <source>
        <dbReference type="PROSITE" id="PS50404"/>
    </source>
</evidence>
<comment type="catalytic activity">
    <reaction evidence="11">
        <text>RX + glutathione = an S-substituted glutathione + a halide anion + H(+)</text>
        <dbReference type="Rhea" id="RHEA:16437"/>
        <dbReference type="ChEBI" id="CHEBI:15378"/>
        <dbReference type="ChEBI" id="CHEBI:16042"/>
        <dbReference type="ChEBI" id="CHEBI:17792"/>
        <dbReference type="ChEBI" id="CHEBI:57925"/>
        <dbReference type="ChEBI" id="CHEBI:90779"/>
        <dbReference type="EC" id="2.5.1.18"/>
    </reaction>
</comment>
<dbReference type="InterPro" id="IPR010987">
    <property type="entry name" value="Glutathione-S-Trfase_C-like"/>
</dbReference>
<evidence type="ECO:0000256" key="9">
    <source>
        <dbReference type="ARBA" id="ARBA00023232"/>
    </source>
</evidence>
<dbReference type="GO" id="GO:0005739">
    <property type="term" value="C:mitochondrion"/>
    <property type="evidence" value="ECO:0007669"/>
    <property type="project" value="TreeGrafter"/>
</dbReference>
<accession>A0A8S1D345</accession>
<dbReference type="PROSITE" id="PS50405">
    <property type="entry name" value="GST_CTER"/>
    <property type="match status" value="2"/>
</dbReference>
<dbReference type="EMBL" id="CADEPI010000109">
    <property type="protein sequence ID" value="CAB3375232.1"/>
    <property type="molecule type" value="Genomic_DNA"/>
</dbReference>
<dbReference type="InterPro" id="IPR034333">
    <property type="entry name" value="GST_Zeta_N"/>
</dbReference>
<evidence type="ECO:0000256" key="6">
    <source>
        <dbReference type="ARBA" id="ARBA00022490"/>
    </source>
</evidence>
<evidence type="ECO:0000256" key="2">
    <source>
        <dbReference type="ARBA" id="ARBA00001955"/>
    </source>
</evidence>
<dbReference type="InterPro" id="IPR036249">
    <property type="entry name" value="Thioredoxin-like_sf"/>
</dbReference>
<dbReference type="GO" id="GO:0006559">
    <property type="term" value="P:L-phenylalanine catabolic process"/>
    <property type="evidence" value="ECO:0007669"/>
    <property type="project" value="UniProtKB-KW"/>
</dbReference>
<dbReference type="Pfam" id="PF14497">
    <property type="entry name" value="GST_C_3"/>
    <property type="match status" value="1"/>
</dbReference>
<comment type="similarity">
    <text evidence="5">Belongs to the GST superfamily. Zeta family.</text>
</comment>
<dbReference type="Pfam" id="PF13409">
    <property type="entry name" value="GST_N_2"/>
    <property type="match status" value="2"/>
</dbReference>
<evidence type="ECO:0000256" key="11">
    <source>
        <dbReference type="ARBA" id="ARBA00047960"/>
    </source>
</evidence>
<proteinExistence type="inferred from homology"/>
<dbReference type="SFLD" id="SFLDS00019">
    <property type="entry name" value="Glutathione_Transferase_(cytos"/>
    <property type="match status" value="2"/>
</dbReference>
<keyword evidence="9" id="KW-0585">Phenylalanine catabolism</keyword>
<keyword evidence="6" id="KW-0963">Cytoplasm</keyword>
<protein>
    <recommendedName>
        <fullName evidence="16">Maleylacetoacetate isomerase</fullName>
    </recommendedName>
</protein>
<dbReference type="Gene3D" id="1.20.1050.10">
    <property type="match status" value="2"/>
</dbReference>
<feature type="domain" description="GST N-terminal" evidence="12">
    <location>
        <begin position="7"/>
        <end position="90"/>
    </location>
</feature>
<keyword evidence="15" id="KW-1185">Reference proteome</keyword>
<dbReference type="GO" id="GO:0004364">
    <property type="term" value="F:glutathione transferase activity"/>
    <property type="evidence" value="ECO:0007669"/>
    <property type="project" value="UniProtKB-EC"/>
</dbReference>
<evidence type="ECO:0000256" key="5">
    <source>
        <dbReference type="ARBA" id="ARBA00010007"/>
    </source>
</evidence>
<evidence type="ECO:0000259" key="13">
    <source>
        <dbReference type="PROSITE" id="PS50405"/>
    </source>
</evidence>
<evidence type="ECO:0000313" key="14">
    <source>
        <dbReference type="EMBL" id="CAB3375232.1"/>
    </source>
</evidence>
<feature type="domain" description="GST C-terminal" evidence="13">
    <location>
        <begin position="274"/>
        <end position="395"/>
    </location>
</feature>
<dbReference type="SUPFAM" id="SSF47616">
    <property type="entry name" value="GST C-terminal domain-like"/>
    <property type="match status" value="2"/>
</dbReference>
<feature type="domain" description="GST N-terminal" evidence="12">
    <location>
        <begin position="169"/>
        <end position="269"/>
    </location>
</feature>
<evidence type="ECO:0000256" key="3">
    <source>
        <dbReference type="ARBA" id="ARBA00004496"/>
    </source>
</evidence>
<comment type="cofactor">
    <cofactor evidence="2">
        <name>glutathione</name>
        <dbReference type="ChEBI" id="CHEBI:57925"/>
    </cofactor>
</comment>
<dbReference type="CDD" id="cd03191">
    <property type="entry name" value="GST_C_Zeta"/>
    <property type="match status" value="2"/>
</dbReference>
<gene>
    <name evidence="14" type="ORF">CLODIP_2_CD04664</name>
</gene>
<evidence type="ECO:0008006" key="16">
    <source>
        <dbReference type="Google" id="ProtNLM"/>
    </source>
</evidence>
<dbReference type="Proteomes" id="UP000494165">
    <property type="component" value="Unassembled WGS sequence"/>
</dbReference>
<dbReference type="CDD" id="cd03042">
    <property type="entry name" value="GST_N_Zeta"/>
    <property type="match status" value="1"/>
</dbReference>
<dbReference type="AlphaFoldDB" id="A0A8S1D345"/>
<dbReference type="InterPro" id="IPR040079">
    <property type="entry name" value="Glutathione_S-Trfase"/>
</dbReference>
<dbReference type="SFLD" id="SFLDG00358">
    <property type="entry name" value="Main_(cytGST)"/>
    <property type="match status" value="2"/>
</dbReference>
<comment type="subcellular location">
    <subcellularLocation>
        <location evidence="3">Cytoplasm</location>
    </subcellularLocation>
</comment>
<dbReference type="GO" id="GO:0016034">
    <property type="term" value="F:maleylacetoacetate isomerase activity"/>
    <property type="evidence" value="ECO:0007669"/>
    <property type="project" value="UniProtKB-EC"/>
</dbReference>
<dbReference type="GO" id="GO:0006572">
    <property type="term" value="P:L-tyrosine catabolic process"/>
    <property type="evidence" value="ECO:0007669"/>
    <property type="project" value="UniProtKB-KW"/>
</dbReference>
<comment type="pathway">
    <text evidence="4">Amino-acid degradation; L-phenylalanine degradation; acetoacetate and fumarate from L-phenylalanine: step 5/6.</text>
</comment>
<dbReference type="InterPro" id="IPR004046">
    <property type="entry name" value="GST_C"/>
</dbReference>
<evidence type="ECO:0000256" key="1">
    <source>
        <dbReference type="ARBA" id="ARBA00001622"/>
    </source>
</evidence>
<organism evidence="14 15">
    <name type="scientific">Cloeon dipterum</name>
    <dbReference type="NCBI Taxonomy" id="197152"/>
    <lineage>
        <taxon>Eukaryota</taxon>
        <taxon>Metazoa</taxon>
        <taxon>Ecdysozoa</taxon>
        <taxon>Arthropoda</taxon>
        <taxon>Hexapoda</taxon>
        <taxon>Insecta</taxon>
        <taxon>Pterygota</taxon>
        <taxon>Palaeoptera</taxon>
        <taxon>Ephemeroptera</taxon>
        <taxon>Pisciforma</taxon>
        <taxon>Baetidae</taxon>
        <taxon>Cloeon</taxon>
    </lineage>
</organism>
<dbReference type="InterPro" id="IPR036282">
    <property type="entry name" value="Glutathione-S-Trfase_C_sf"/>
</dbReference>
<reference evidence="14 15" key="1">
    <citation type="submission" date="2020-04" db="EMBL/GenBank/DDBJ databases">
        <authorList>
            <person name="Alioto T."/>
            <person name="Alioto T."/>
            <person name="Gomez Garrido J."/>
        </authorList>
    </citation>
    <scope>NUCLEOTIDE SEQUENCE [LARGE SCALE GENOMIC DNA]</scope>
</reference>
<dbReference type="FunFam" id="1.20.1050.10:FF:000010">
    <property type="entry name" value="Maleylacetoacetate isomerase isoform 1"/>
    <property type="match status" value="2"/>
</dbReference>
<evidence type="ECO:0000256" key="10">
    <source>
        <dbReference type="ARBA" id="ARBA00023235"/>
    </source>
</evidence>
<dbReference type="SUPFAM" id="SSF52833">
    <property type="entry name" value="Thioredoxin-like"/>
    <property type="match status" value="2"/>
</dbReference>
<dbReference type="OrthoDB" id="202840at2759"/>
<dbReference type="FunFam" id="3.40.30.10:FF:000041">
    <property type="entry name" value="Maleylacetoacetate isomerase isoform 1"/>
    <property type="match status" value="1"/>
</dbReference>
<keyword evidence="7" id="KW-0808">Transferase</keyword>
<comment type="catalytic activity">
    <reaction evidence="1">
        <text>4-maleylacetoacetate = 4-fumarylacetoacetate</text>
        <dbReference type="Rhea" id="RHEA:14817"/>
        <dbReference type="ChEBI" id="CHEBI:17105"/>
        <dbReference type="ChEBI" id="CHEBI:18034"/>
        <dbReference type="EC" id="5.2.1.2"/>
    </reaction>
</comment>
<keyword evidence="10" id="KW-0413">Isomerase</keyword>
<dbReference type="InterPro" id="IPR004045">
    <property type="entry name" value="Glutathione_S-Trfase_N"/>
</dbReference>
<feature type="domain" description="GST C-terminal" evidence="13">
    <location>
        <begin position="95"/>
        <end position="215"/>
    </location>
</feature>
<dbReference type="PANTHER" id="PTHR42673:SF4">
    <property type="entry name" value="MALEYLACETOACETATE ISOMERASE"/>
    <property type="match status" value="1"/>
</dbReference>
<dbReference type="PANTHER" id="PTHR42673">
    <property type="entry name" value="MALEYLACETOACETATE ISOMERASE"/>
    <property type="match status" value="1"/>
</dbReference>
<dbReference type="PROSITE" id="PS50404">
    <property type="entry name" value="GST_NTER"/>
    <property type="match status" value="2"/>
</dbReference>
<evidence type="ECO:0000313" key="15">
    <source>
        <dbReference type="Proteomes" id="UP000494165"/>
    </source>
</evidence>
<dbReference type="NCBIfam" id="TIGR01262">
    <property type="entry name" value="maiA"/>
    <property type="match status" value="2"/>
</dbReference>
<dbReference type="InterPro" id="IPR005955">
    <property type="entry name" value="GST_Zeta"/>
</dbReference>
<keyword evidence="8" id="KW-0828">Tyrosine catabolism</keyword>
<dbReference type="GO" id="GO:0006749">
    <property type="term" value="P:glutathione metabolic process"/>
    <property type="evidence" value="ECO:0007669"/>
    <property type="project" value="UniProtKB-ARBA"/>
</dbReference>
<sequence>MSSVQVTKPVLYSYWRSSCSWRVRIALNLKEIDYDIKAVSLIKNGGEQHTAEFREMNPMSQLPAFVVDGNTYTESLAILEYLEATHPDIPLLPEDEHKRTKVRELCQMIASGIQPLQNLAVLNHVGDEKKKEWACHWITRGFNALEKTLETTAGKYCVGDEITMADCCLVPQLYNARRFQLDLEPYPNIVRIDQELENHPAFKAAHPNSQPDCPPEAKLAVDDGDQLSASFQSINPMGRVPALEIGGNNVIIESPAIMEYLNERYPLPPLLPADPIERVKVRSICQIIISDIQPLQNSTSVLSKIEEEKRRDWARFWINKGFTALEIVLWKFSGRYCVGNTVTLADCCLVPQVFNAKSFQVDLGPFPKIRQISHELEKITAFQRAHPYLQPDCPEVLKGKICQNK</sequence>
<evidence type="ECO:0000256" key="7">
    <source>
        <dbReference type="ARBA" id="ARBA00022679"/>
    </source>
</evidence>
<name>A0A8S1D345_9INSE</name>
<comment type="caution">
    <text evidence="14">The sequence shown here is derived from an EMBL/GenBank/DDBJ whole genome shotgun (WGS) entry which is preliminary data.</text>
</comment>
<evidence type="ECO:0000256" key="8">
    <source>
        <dbReference type="ARBA" id="ARBA00022878"/>
    </source>
</evidence>
<dbReference type="InterPro" id="IPR034330">
    <property type="entry name" value="GST_Zeta_C"/>
</dbReference>
<evidence type="ECO:0000256" key="4">
    <source>
        <dbReference type="ARBA" id="ARBA00004671"/>
    </source>
</evidence>
<dbReference type="Gene3D" id="3.40.30.10">
    <property type="entry name" value="Glutaredoxin"/>
    <property type="match status" value="2"/>
</dbReference>